<accession>A0A1X7J1D7</accession>
<protein>
    <recommendedName>
        <fullName evidence="1">DUF5723 domain-containing protein</fullName>
    </recommendedName>
</protein>
<dbReference type="InterPro" id="IPR043781">
    <property type="entry name" value="DUF5723"/>
</dbReference>
<evidence type="ECO:0000313" key="2">
    <source>
        <dbReference type="EMBL" id="SMG21323.1"/>
    </source>
</evidence>
<reference evidence="3" key="1">
    <citation type="submission" date="2017-04" db="EMBL/GenBank/DDBJ databases">
        <authorList>
            <person name="Varghese N."/>
            <person name="Submissions S."/>
        </authorList>
    </citation>
    <scope>NUCLEOTIDE SEQUENCE [LARGE SCALE GENOMIC DNA]</scope>
    <source>
        <strain evidence="3">DSM 4125</strain>
    </source>
</reference>
<dbReference type="STRING" id="1028.SAMN05661096_01174"/>
<dbReference type="Pfam" id="PF18990">
    <property type="entry name" value="DUF5723"/>
    <property type="match status" value="1"/>
</dbReference>
<dbReference type="EMBL" id="FXAW01000002">
    <property type="protein sequence ID" value="SMG21323.1"/>
    <property type="molecule type" value="Genomic_DNA"/>
</dbReference>
<sequence>MIEKSIRKFVFGIILIISFLGNEGLLAQSDMISYGLNKTLPQANNLNPAILPDYKFSFGLPGLSGFHINTAQNFTNLELLSSKDENGNINTGRIIDNLRRNNRISSNSSINILHLGIRGATSYTAFSVTNRINARISFPREFIQFIALGNASDQLEDGLLDMGRFSTKTTAYTEVGLSHGREILNGKMTVGVRVKYLIGHAYADIKSFDARLQTFGNADFRGDSLAMNVNEFDIRSAGIAGALFDEDFQDEDIRKSVLSNRGFGLDLGATYEFSKKIKFFASVNDLGFIRWNQQYANQQTIPAFQYEFSGVDVVELINGEDLSVINDFDSVINNLEIAETTGEAFSTSLIGRLYAGASYQLTRRQAASAILYSEFYRGALIPALTGMYNFQAGTFFNFAFSATMMNGRVNNFGTGLTLNLMPFQIVLATNDLLSLVNPMKARAVDFRFGINHTFGNVGNAKSRAKKDSKNTIETIDLGID</sequence>
<dbReference type="OrthoDB" id="975426at2"/>
<dbReference type="RefSeq" id="WP_085516146.1">
    <property type="nucleotide sequence ID" value="NZ_FXAW01000002.1"/>
</dbReference>
<dbReference type="Proteomes" id="UP000193804">
    <property type="component" value="Unassembled WGS sequence"/>
</dbReference>
<keyword evidence="3" id="KW-1185">Reference proteome</keyword>
<dbReference type="AlphaFoldDB" id="A0A1X7J1D7"/>
<evidence type="ECO:0000313" key="3">
    <source>
        <dbReference type="Proteomes" id="UP000193804"/>
    </source>
</evidence>
<gene>
    <name evidence="2" type="ORF">SAMN05661096_01174</name>
</gene>
<name>A0A1X7J1D7_9BACT</name>
<organism evidence="2 3">
    <name type="scientific">Marivirga sericea</name>
    <dbReference type="NCBI Taxonomy" id="1028"/>
    <lineage>
        <taxon>Bacteria</taxon>
        <taxon>Pseudomonadati</taxon>
        <taxon>Bacteroidota</taxon>
        <taxon>Cytophagia</taxon>
        <taxon>Cytophagales</taxon>
        <taxon>Marivirgaceae</taxon>
        <taxon>Marivirga</taxon>
    </lineage>
</organism>
<evidence type="ECO:0000259" key="1">
    <source>
        <dbReference type="Pfam" id="PF18990"/>
    </source>
</evidence>
<proteinExistence type="predicted"/>
<feature type="domain" description="DUF5723" evidence="1">
    <location>
        <begin position="48"/>
        <end position="430"/>
    </location>
</feature>